<sequence>MPITHNVIPDFQCPAYTEDDAVSYLLAERVEALRIRREEESKCYQCHIRDMENE</sequence>
<dbReference type="EMBL" id="AP028908">
    <property type="protein sequence ID" value="BES83730.1"/>
    <property type="molecule type" value="Genomic_DNA"/>
</dbReference>
<keyword evidence="2" id="KW-1185">Reference proteome</keyword>
<evidence type="ECO:0000313" key="1">
    <source>
        <dbReference type="EMBL" id="BES83730.1"/>
    </source>
</evidence>
<protein>
    <submittedName>
        <fullName evidence="1">Uncharacterized protein</fullName>
    </submittedName>
</protein>
<proteinExistence type="predicted"/>
<accession>A0AAN0MK14</accession>
<dbReference type="Proteomes" id="UP001377830">
    <property type="component" value="Chromosome"/>
</dbReference>
<organism evidence="1 2">
    <name type="scientific">Pectobacterium araliae</name>
    <dbReference type="NCBI Taxonomy" id="3073862"/>
    <lineage>
        <taxon>Bacteria</taxon>
        <taxon>Pseudomonadati</taxon>
        <taxon>Pseudomonadota</taxon>
        <taxon>Gammaproteobacteria</taxon>
        <taxon>Enterobacterales</taxon>
        <taxon>Pectobacteriaceae</taxon>
        <taxon>Pectobacterium</taxon>
    </lineage>
</organism>
<evidence type="ECO:0000313" key="2">
    <source>
        <dbReference type="Proteomes" id="UP001377830"/>
    </source>
</evidence>
<dbReference type="AlphaFoldDB" id="A0AAN0MK14"/>
<name>A0AAN0MK14_9GAMM</name>
<gene>
    <name evidence="1" type="ORF">PEC302110_08270</name>
</gene>
<reference evidence="2" key="1">
    <citation type="journal article" date="2024" name="Int. J. Syst. Evol. Microbiol.">
        <title>Pectobacterium araliae sp. nov., a pathogen causing bacterial soft rot of Japanese angelica tree in Japan.</title>
        <authorList>
            <person name="Sawada H."/>
            <person name="Someya N."/>
            <person name="Morohoshi T."/>
            <person name="Ono M."/>
            <person name="Satou M."/>
        </authorList>
    </citation>
    <scope>NUCLEOTIDE SEQUENCE [LARGE SCALE GENOMIC DNA]</scope>
    <source>
        <strain evidence="2">MAFF 302110</strain>
    </source>
</reference>
<dbReference type="KEGG" id="parl:PEC302110_08270"/>